<dbReference type="Pfam" id="PF00246">
    <property type="entry name" value="Peptidase_M14"/>
    <property type="match status" value="1"/>
</dbReference>
<dbReference type="SUPFAM" id="SSF53187">
    <property type="entry name" value="Zn-dependent exopeptidases"/>
    <property type="match status" value="1"/>
</dbReference>
<evidence type="ECO:0000313" key="2">
    <source>
        <dbReference type="EMBL" id="MBM7634967.1"/>
    </source>
</evidence>
<dbReference type="Gene3D" id="3.40.630.10">
    <property type="entry name" value="Zn peptidases"/>
    <property type="match status" value="1"/>
</dbReference>
<dbReference type="Proteomes" id="UP000741863">
    <property type="component" value="Unassembled WGS sequence"/>
</dbReference>
<protein>
    <recommendedName>
        <fullName evidence="1">Peptidase M14 domain-containing protein</fullName>
    </recommendedName>
</protein>
<reference evidence="2 3" key="1">
    <citation type="submission" date="2021-01" db="EMBL/GenBank/DDBJ databases">
        <title>Genomic Encyclopedia of Type Strains, Phase IV (KMG-IV): sequencing the most valuable type-strain genomes for metagenomic binning, comparative biology and taxonomic classification.</title>
        <authorList>
            <person name="Goeker M."/>
        </authorList>
    </citation>
    <scope>NUCLEOTIDE SEQUENCE [LARGE SCALE GENOMIC DNA]</scope>
    <source>
        <strain evidence="2 3">DSM 25540</strain>
    </source>
</reference>
<organism evidence="2 3">
    <name type="scientific">Geomicrobium sediminis</name>
    <dbReference type="NCBI Taxonomy" id="1347788"/>
    <lineage>
        <taxon>Bacteria</taxon>
        <taxon>Bacillati</taxon>
        <taxon>Bacillota</taxon>
        <taxon>Bacilli</taxon>
        <taxon>Bacillales</taxon>
        <taxon>Geomicrobium</taxon>
    </lineage>
</organism>
<feature type="domain" description="Peptidase M14" evidence="1">
    <location>
        <begin position="615"/>
        <end position="735"/>
    </location>
</feature>
<proteinExistence type="predicted"/>
<comment type="caution">
    <text evidence="2">The sequence shown here is derived from an EMBL/GenBank/DDBJ whole genome shotgun (WGS) entry which is preliminary data.</text>
</comment>
<evidence type="ECO:0000259" key="1">
    <source>
        <dbReference type="Pfam" id="PF00246"/>
    </source>
</evidence>
<gene>
    <name evidence="2" type="ORF">JOD17_004110</name>
</gene>
<name>A0ABS2PI62_9BACL</name>
<evidence type="ECO:0000313" key="3">
    <source>
        <dbReference type="Proteomes" id="UP000741863"/>
    </source>
</evidence>
<dbReference type="EMBL" id="JAFBEC010000020">
    <property type="protein sequence ID" value="MBM7634967.1"/>
    <property type="molecule type" value="Genomic_DNA"/>
</dbReference>
<dbReference type="RefSeq" id="WP_204699713.1">
    <property type="nucleotide sequence ID" value="NZ_JAFBEC010000020.1"/>
</dbReference>
<sequence length="942" mass="108736">MNDLLNFWTIDGAISDWNGDGVPDGIAIRVTGWKEVGLPEGLIDFSARLGYETSAMNPDFLSEMPTRSPFHLSIEGERTIITAKGICAPTKEAMSEALRWFASEWPKASIESVTTIELRSGQYRLNEGTWLLDESEGDNHSWPLTPVEGLNELFEQSNYNSERRLSSIVYRDFTIEFDQKLGIHAFKETCYYAAKMGMYSTHIQFPITGDERTFHVMIHHDHRAIVNLEKQHLLVRGNEEEVVSFLHALNHGDLRIPRDVKEKPTDTILNVDWTNEGERFEIEAFVEKVWQPNASIEVFISESKLVRDHLKHLWLSQGASDVHVRSSFKPGFHWIQEEVLPLIGEAKHVTIACLEETGDGMEMPIRWLQELYPIDEMIETNDRTVDVSIKKDLKHTYEVKAYDREDQLIVDTYLDVPTSQVPYINEQSWSYPTTSCVTVNAQKQLFQTDRERFWRYYVQEVLPTIHEQLDLDEQSGMTKPLFHSLTLDVTMSEEETKLDFEHERISSLEALHEDLYFNTLEYYRELGLQRTGVAWNTPGAVLPFMHVVEGSKPKATITVTRWQDVQAPNSRFVQSLFFKNNELHYETDQHVQRKVTYSNDLEDERIVEATKQPGVSAFEVSRSFNGNPIYAFEITAETNASWQSARKLGVYKPTILIETGHHANEVSSVPALYELMKRIDQKTLKAITIVAIPGSNPDGTALHQQLIKEHPEWKHHAARFNAVGLEFNHVRFQDSVFGEAMSAPALINRWLPDVYIDNHGIPAHEWIQPFAGYNSPPRFPVSYWLPNAMMYGIGKDVDDCEEHRLILDKATVWSAKAIGKNDRLHNKNKQWQSRIKRYAYPHVAKKFPLPTVHHMIFNRWQEKEDSDSTHYIYRYPELCSLEIVTEAADETVYGDWLDDCVNGQRLFNESIIEMVASTNQTIEKESTSKRFGLRRSRPLRIK</sequence>
<accession>A0ABS2PI62</accession>
<dbReference type="CDD" id="cd06232">
    <property type="entry name" value="M14-like"/>
    <property type="match status" value="1"/>
</dbReference>
<dbReference type="InterPro" id="IPR000834">
    <property type="entry name" value="Peptidase_M14"/>
</dbReference>
<keyword evidence="3" id="KW-1185">Reference proteome</keyword>